<accession>A0ABX7T314</accession>
<sequence length="177" mass="19362">MTGLIVQLIGIWVLRYAQTHRKNAVAVGGWGLLLASTWVMGVALGAELGVVWSLTTISVAAYILILNPFFTAKIIGHNRVPRNGRRMPAAPSGSKRRLTLRLLSAGPLYLIAALGLSLLIATKPWTTELTRLFVGGLSSPFFWSVGALHATVDPNLWRIFWMPIFLSLASFGIFYLS</sequence>
<dbReference type="EMBL" id="CP071794">
    <property type="protein sequence ID" value="QTD54462.1"/>
    <property type="molecule type" value="Genomic_DNA"/>
</dbReference>
<evidence type="ECO:0000313" key="3">
    <source>
        <dbReference type="Proteomes" id="UP000663923"/>
    </source>
</evidence>
<keyword evidence="1" id="KW-1133">Transmembrane helix</keyword>
<keyword evidence="3" id="KW-1185">Reference proteome</keyword>
<evidence type="ECO:0000256" key="1">
    <source>
        <dbReference type="SAM" id="Phobius"/>
    </source>
</evidence>
<protein>
    <submittedName>
        <fullName evidence="2">Uncharacterized protein</fullName>
    </submittedName>
</protein>
<keyword evidence="1" id="KW-0812">Transmembrane</keyword>
<evidence type="ECO:0000313" key="2">
    <source>
        <dbReference type="EMBL" id="QTD54462.1"/>
    </source>
</evidence>
<keyword evidence="1" id="KW-0472">Membrane</keyword>
<reference evidence="2 3" key="1">
    <citation type="submission" date="2021-03" db="EMBL/GenBank/DDBJ databases">
        <title>Complete genome of Parasphingorhabdus_sp.JHSY0214.</title>
        <authorList>
            <person name="Yoo J.H."/>
            <person name="Bae J.W."/>
        </authorList>
    </citation>
    <scope>NUCLEOTIDE SEQUENCE [LARGE SCALE GENOMIC DNA]</scope>
    <source>
        <strain evidence="2 3">JHSY0214</strain>
    </source>
</reference>
<proteinExistence type="predicted"/>
<feature type="transmembrane region" description="Helical" evidence="1">
    <location>
        <begin position="159"/>
        <end position="176"/>
    </location>
</feature>
<dbReference type="Proteomes" id="UP000663923">
    <property type="component" value="Chromosome"/>
</dbReference>
<name>A0ABX7T314_9SPHN</name>
<gene>
    <name evidence="2" type="ORF">J4G78_09130</name>
</gene>
<organism evidence="2 3">
    <name type="scientific">Parasphingorhabdus cellanae</name>
    <dbReference type="NCBI Taxonomy" id="2806553"/>
    <lineage>
        <taxon>Bacteria</taxon>
        <taxon>Pseudomonadati</taxon>
        <taxon>Pseudomonadota</taxon>
        <taxon>Alphaproteobacteria</taxon>
        <taxon>Sphingomonadales</taxon>
        <taxon>Sphingomonadaceae</taxon>
        <taxon>Parasphingorhabdus</taxon>
    </lineage>
</organism>
<feature type="transmembrane region" description="Helical" evidence="1">
    <location>
        <begin position="24"/>
        <end position="44"/>
    </location>
</feature>
<feature type="transmembrane region" description="Helical" evidence="1">
    <location>
        <begin position="132"/>
        <end position="152"/>
    </location>
</feature>
<feature type="transmembrane region" description="Helical" evidence="1">
    <location>
        <begin position="50"/>
        <end position="77"/>
    </location>
</feature>
<dbReference type="RefSeq" id="WP_207986296.1">
    <property type="nucleotide sequence ID" value="NZ_CP071794.1"/>
</dbReference>
<feature type="transmembrane region" description="Helical" evidence="1">
    <location>
        <begin position="98"/>
        <end position="120"/>
    </location>
</feature>